<evidence type="ECO:0000313" key="3">
    <source>
        <dbReference type="Proteomes" id="UP001172645"/>
    </source>
</evidence>
<feature type="region of interest" description="Disordered" evidence="1">
    <location>
        <begin position="50"/>
        <end position="72"/>
    </location>
</feature>
<gene>
    <name evidence="2" type="ORF">PY649_28700</name>
</gene>
<name>A0ABT7K2Q4_9HYPH</name>
<dbReference type="EMBL" id="JARFYM010000034">
    <property type="protein sequence ID" value="MDL2402880.1"/>
    <property type="molecule type" value="Genomic_DNA"/>
</dbReference>
<reference evidence="2" key="1">
    <citation type="submission" date="2023-06" db="EMBL/GenBank/DDBJ databases">
        <title>Phylogenetic Diversity of Rhizobium strains.</title>
        <authorList>
            <person name="Moura F.T."/>
            <person name="Helene L.C.F."/>
            <person name="Hungria M."/>
        </authorList>
    </citation>
    <scope>NUCLEOTIDE SEQUENCE</scope>
    <source>
        <strain evidence="2">CCGE526</strain>
    </source>
</reference>
<accession>A0ABT7K2Q4</accession>
<dbReference type="Proteomes" id="UP001172645">
    <property type="component" value="Unassembled WGS sequence"/>
</dbReference>
<dbReference type="InterPro" id="IPR008947">
    <property type="entry name" value="PLipase_C/P1_nuclease_dom_sf"/>
</dbReference>
<protein>
    <recommendedName>
        <fullName evidence="4">S1/P1 Nuclease</fullName>
    </recommendedName>
</protein>
<organism evidence="2 3">
    <name type="scientific">Rhizobium mayense</name>
    <dbReference type="NCBI Taxonomy" id="1312184"/>
    <lineage>
        <taxon>Bacteria</taxon>
        <taxon>Pseudomonadati</taxon>
        <taxon>Pseudomonadota</taxon>
        <taxon>Alphaproteobacteria</taxon>
        <taxon>Hyphomicrobiales</taxon>
        <taxon>Rhizobiaceae</taxon>
        <taxon>Rhizobium/Agrobacterium group</taxon>
        <taxon>Rhizobium</taxon>
    </lineage>
</organism>
<evidence type="ECO:0000256" key="1">
    <source>
        <dbReference type="SAM" id="MobiDB-lite"/>
    </source>
</evidence>
<dbReference type="SUPFAM" id="SSF48537">
    <property type="entry name" value="Phospholipase C/P1 nuclease"/>
    <property type="match status" value="1"/>
</dbReference>
<dbReference type="RefSeq" id="WP_285872305.1">
    <property type="nucleotide sequence ID" value="NZ_JARFYM010000034.1"/>
</dbReference>
<proteinExistence type="predicted"/>
<feature type="region of interest" description="Disordered" evidence="1">
    <location>
        <begin position="495"/>
        <end position="518"/>
    </location>
</feature>
<dbReference type="Gene3D" id="1.10.575.10">
    <property type="entry name" value="P1 Nuclease"/>
    <property type="match status" value="1"/>
</dbReference>
<sequence>MDLLFKSSSTFASLSLKDLLEARDLFHYHLMNKKNVVATAVGLYRIRHEDPWPSREEPDPGPRSKTNSKRTLSNSEVRPYSWPCVLVFVSKWEYEEELAKDNASDVVPKTLYLPDGRSVPVCVIEAQRVTSGKSKPISPNLLLARNLLSPGSILVNDDGQGMTRFGTAGPIVTSGERYYVLTNRHVSGEAGTKIKALQGNRQSVVGVTARTGLSRVPFKDVYPAFSSHNQSLQVDIGLVDIDSVTQWKAQTLGLGEIGPILDLYDNSFTLKLVTMKVVGFGGVSGKIRGEIHGLFYRYRSLGGSEYISDFLIGPETNNKGTDRHAEALMVHHGDSGTLLYIEHQDEHQHGRRQPKNGAPPIYYPFAMLWGKEEFNQQGGRISSHPYALATALSPALNHLNLELVTDLNAEQRYIWGWVGHYAIGRALILPTDLLSSSHLKSLIDKNIDLLSLTPDDALDNDPRVLEKGDDQPHFVPLADVPDNVWKSNVNFSFEDGGDGAKHRKPGPGSRGQDDNPNHFADLDLPYGGQSFLELNKDQPNKYLNPKVWMDYFAQLKPKFDAWDDALGHKRSNHWGALPFRVHQLFDIMVSAAKKSDEALFICAGGVLIHYVGDACQPLHTSYLSQGDPDDLIDRPRSAGKKMRADGVHSGYEDDMIAFGYQSKDLANNLQARIQQLAELDAEKIDPIASGFDASRAIIDLVAATQAEISPRDIVDKWVALIGRSKSEKKELMWDDFGDRTVTCMARGTRYLAAIWQAAWGVGRGDDNIGDGTEVTEKALMDLYNNPEVVPSVALNVYADAQSDDWSAIKRSTAAHLS</sequence>
<feature type="compositionally biased region" description="Basic and acidic residues" evidence="1">
    <location>
        <begin position="50"/>
        <end position="62"/>
    </location>
</feature>
<comment type="caution">
    <text evidence="2">The sequence shown here is derived from an EMBL/GenBank/DDBJ whole genome shotgun (WGS) entry which is preliminary data.</text>
</comment>
<evidence type="ECO:0008006" key="4">
    <source>
        <dbReference type="Google" id="ProtNLM"/>
    </source>
</evidence>
<keyword evidence="3" id="KW-1185">Reference proteome</keyword>
<evidence type="ECO:0000313" key="2">
    <source>
        <dbReference type="EMBL" id="MDL2402880.1"/>
    </source>
</evidence>